<keyword evidence="4 6" id="KW-1133">Transmembrane helix</keyword>
<feature type="transmembrane region" description="Helical" evidence="6">
    <location>
        <begin position="20"/>
        <end position="42"/>
    </location>
</feature>
<feature type="transmembrane region" description="Helical" evidence="6">
    <location>
        <begin position="226"/>
        <end position="247"/>
    </location>
</feature>
<dbReference type="Pfam" id="PF13440">
    <property type="entry name" value="Polysacc_synt_3"/>
    <property type="match status" value="1"/>
</dbReference>
<reference evidence="7 8" key="1">
    <citation type="submission" date="2018-11" db="EMBL/GenBank/DDBJ databases">
        <title>Chitinophaga lutea sp.nov., isolate from arsenic contaminated soil.</title>
        <authorList>
            <person name="Zong Y."/>
        </authorList>
    </citation>
    <scope>NUCLEOTIDE SEQUENCE [LARGE SCALE GENOMIC DNA]</scope>
    <source>
        <strain evidence="7 8">ZY74</strain>
    </source>
</reference>
<dbReference type="PANTHER" id="PTHR30250:SF11">
    <property type="entry name" value="O-ANTIGEN TRANSPORTER-RELATED"/>
    <property type="match status" value="1"/>
</dbReference>
<dbReference type="GO" id="GO:0005886">
    <property type="term" value="C:plasma membrane"/>
    <property type="evidence" value="ECO:0007669"/>
    <property type="project" value="UniProtKB-SubCell"/>
</dbReference>
<dbReference type="Proteomes" id="UP000278351">
    <property type="component" value="Unassembled WGS sequence"/>
</dbReference>
<evidence type="ECO:0000256" key="1">
    <source>
        <dbReference type="ARBA" id="ARBA00004651"/>
    </source>
</evidence>
<feature type="transmembrane region" description="Helical" evidence="6">
    <location>
        <begin position="392"/>
        <end position="412"/>
    </location>
</feature>
<feature type="transmembrane region" description="Helical" evidence="6">
    <location>
        <begin position="424"/>
        <end position="445"/>
    </location>
</feature>
<sequence>MGSSSAVGRNLKTLTSDSVIYGLANVVTKFAGFFLIPIYARYFTPAEYGVINLINATFLLTSIFLVFSLDSASARWFYDSANPNNQKQAFAGWFWFQTVVALIVMSIFLATSTKVSQLLTGDTDNKINIIIPSIGLTCNILPNIATNWLRVQRKAKTTTIFSCSLGITTVLLSMLLVVYFKMGITGTLAGVVITNIIFSIIAAIIVKDVISIRYFKLMVLKNMLRFAMPLVPASIAFWCITSSASYFLNFYTNKSTVGLYNMGVNIASGVAIFTGAFQQAWGPFAYSIVNQPDAKNTYANAGILYTTIMSVLGLLVILFSPEIILIFTTPAYLPATWVAGILSFNVIFIGLSYVATLGITIVKTTYPYAIAVISGAITTLLLFLTLIPNFGIQGAATAVLVGQALVTSYLFYKSQKAYFIPYNFFNIYMTISLSISIGICSQYFIQEVNTISFIFKVITVILYLGLIFILNRRIILQLIAKFNLSK</sequence>
<gene>
    <name evidence="7" type="ORF">EGT74_06815</name>
</gene>
<protein>
    <submittedName>
        <fullName evidence="7">Uncharacterized protein</fullName>
    </submittedName>
</protein>
<feature type="transmembrane region" description="Helical" evidence="6">
    <location>
        <begin position="259"/>
        <end position="277"/>
    </location>
</feature>
<organism evidence="7 8">
    <name type="scientific">Chitinophaga lutea</name>
    <dbReference type="NCBI Taxonomy" id="2488634"/>
    <lineage>
        <taxon>Bacteria</taxon>
        <taxon>Pseudomonadati</taxon>
        <taxon>Bacteroidota</taxon>
        <taxon>Chitinophagia</taxon>
        <taxon>Chitinophagales</taxon>
        <taxon>Chitinophagaceae</taxon>
        <taxon>Chitinophaga</taxon>
    </lineage>
</organism>
<feature type="transmembrane region" description="Helical" evidence="6">
    <location>
        <begin position="48"/>
        <end position="69"/>
    </location>
</feature>
<evidence type="ECO:0000313" key="7">
    <source>
        <dbReference type="EMBL" id="RPE13235.1"/>
    </source>
</evidence>
<feature type="transmembrane region" description="Helical" evidence="6">
    <location>
        <begin position="331"/>
        <end position="354"/>
    </location>
</feature>
<keyword evidence="2" id="KW-1003">Cell membrane</keyword>
<evidence type="ECO:0000313" key="8">
    <source>
        <dbReference type="Proteomes" id="UP000278351"/>
    </source>
</evidence>
<dbReference type="OrthoDB" id="1495589at2"/>
<name>A0A3N4Q0V9_9BACT</name>
<evidence type="ECO:0000256" key="6">
    <source>
        <dbReference type="SAM" id="Phobius"/>
    </source>
</evidence>
<dbReference type="AlphaFoldDB" id="A0A3N4Q0V9"/>
<feature type="transmembrane region" description="Helical" evidence="6">
    <location>
        <begin position="161"/>
        <end position="180"/>
    </location>
</feature>
<comment type="subcellular location">
    <subcellularLocation>
        <location evidence="1">Cell membrane</location>
        <topology evidence="1">Multi-pass membrane protein</topology>
    </subcellularLocation>
</comment>
<keyword evidence="5 6" id="KW-0472">Membrane</keyword>
<dbReference type="InterPro" id="IPR050833">
    <property type="entry name" value="Poly_Biosynth_Transport"/>
</dbReference>
<feature type="transmembrane region" description="Helical" evidence="6">
    <location>
        <begin position="451"/>
        <end position="471"/>
    </location>
</feature>
<evidence type="ECO:0000256" key="5">
    <source>
        <dbReference type="ARBA" id="ARBA00023136"/>
    </source>
</evidence>
<keyword evidence="8" id="KW-1185">Reference proteome</keyword>
<accession>A0A3N4Q0V9</accession>
<dbReference type="EMBL" id="RPDH01000001">
    <property type="protein sequence ID" value="RPE13235.1"/>
    <property type="molecule type" value="Genomic_DNA"/>
</dbReference>
<feature type="transmembrane region" description="Helical" evidence="6">
    <location>
        <begin position="186"/>
        <end position="206"/>
    </location>
</feature>
<feature type="transmembrane region" description="Helical" evidence="6">
    <location>
        <begin position="90"/>
        <end position="109"/>
    </location>
</feature>
<evidence type="ECO:0000256" key="3">
    <source>
        <dbReference type="ARBA" id="ARBA00022692"/>
    </source>
</evidence>
<proteinExistence type="predicted"/>
<feature type="transmembrane region" description="Helical" evidence="6">
    <location>
        <begin position="129"/>
        <end position="149"/>
    </location>
</feature>
<dbReference type="RefSeq" id="WP_123845753.1">
    <property type="nucleotide sequence ID" value="NZ_RPDH01000001.1"/>
</dbReference>
<evidence type="ECO:0000256" key="4">
    <source>
        <dbReference type="ARBA" id="ARBA00022989"/>
    </source>
</evidence>
<evidence type="ECO:0000256" key="2">
    <source>
        <dbReference type="ARBA" id="ARBA00022475"/>
    </source>
</evidence>
<feature type="transmembrane region" description="Helical" evidence="6">
    <location>
        <begin position="298"/>
        <end position="319"/>
    </location>
</feature>
<comment type="caution">
    <text evidence="7">The sequence shown here is derived from an EMBL/GenBank/DDBJ whole genome shotgun (WGS) entry which is preliminary data.</text>
</comment>
<dbReference type="PANTHER" id="PTHR30250">
    <property type="entry name" value="PST FAMILY PREDICTED COLANIC ACID TRANSPORTER"/>
    <property type="match status" value="1"/>
</dbReference>
<feature type="transmembrane region" description="Helical" evidence="6">
    <location>
        <begin position="366"/>
        <end position="386"/>
    </location>
</feature>
<keyword evidence="3 6" id="KW-0812">Transmembrane</keyword>